<dbReference type="EMBL" id="HBUF01328616">
    <property type="protein sequence ID" value="CAG6696437.1"/>
    <property type="molecule type" value="Transcribed_RNA"/>
</dbReference>
<dbReference type="SUPFAM" id="SSF49363">
    <property type="entry name" value="Purple acid phosphatase, N-terminal domain"/>
    <property type="match status" value="1"/>
</dbReference>
<dbReference type="PANTHER" id="PTHR45867:SF3">
    <property type="entry name" value="ACID PHOSPHATASE TYPE 7"/>
    <property type="match status" value="1"/>
</dbReference>
<keyword evidence="3" id="KW-0378">Hydrolase</keyword>
<evidence type="ECO:0000256" key="3">
    <source>
        <dbReference type="RuleBase" id="RU361203"/>
    </source>
</evidence>
<dbReference type="EMBL" id="HBUF01328614">
    <property type="protein sequence ID" value="CAG6696431.1"/>
    <property type="molecule type" value="Transcribed_RNA"/>
</dbReference>
<dbReference type="EC" id="3.1.3.2" evidence="3"/>
<protein>
    <recommendedName>
        <fullName evidence="3">Purple acid phosphatase</fullName>
        <ecNumber evidence="3">3.1.3.2</ecNumber>
    </recommendedName>
</protein>
<dbReference type="CDD" id="cd00063">
    <property type="entry name" value="FN3"/>
    <property type="match status" value="1"/>
</dbReference>
<evidence type="ECO:0000256" key="1">
    <source>
        <dbReference type="ARBA" id="ARBA00022729"/>
    </source>
</evidence>
<evidence type="ECO:0000259" key="4">
    <source>
        <dbReference type="Pfam" id="PF00149"/>
    </source>
</evidence>
<feature type="chain" id="PRO_5033969903" description="Purple acid phosphatase" evidence="3">
    <location>
        <begin position="21"/>
        <end position="438"/>
    </location>
</feature>
<reference evidence="7" key="1">
    <citation type="submission" date="2021-05" db="EMBL/GenBank/DDBJ databases">
        <authorList>
            <person name="Alioto T."/>
            <person name="Alioto T."/>
            <person name="Gomez Garrido J."/>
        </authorList>
    </citation>
    <scope>NUCLEOTIDE SEQUENCE</scope>
</reference>
<feature type="domain" description="Purple acid phosphatase C-terminal" evidence="5">
    <location>
        <begin position="364"/>
        <end position="424"/>
    </location>
</feature>
<dbReference type="InterPro" id="IPR004843">
    <property type="entry name" value="Calcineurin-like_PHP"/>
</dbReference>
<dbReference type="EMBL" id="HBUF01344769">
    <property type="protein sequence ID" value="CAG6708100.1"/>
    <property type="molecule type" value="Transcribed_RNA"/>
</dbReference>
<dbReference type="InterPro" id="IPR008963">
    <property type="entry name" value="Purple_acid_Pase-like_N"/>
</dbReference>
<feature type="domain" description="Calcineurin-like phosphoesterase" evidence="4">
    <location>
        <begin position="136"/>
        <end position="339"/>
    </location>
</feature>
<sequence>MLTLCGLIVICSIFVIGSTAFQDDFPIIAYFQPEQVHLSLGPVDNSMTVTWSTFNETGESIVEYGIDKMDQVQKSPNATTEFIDGGLNKRKQYIHRVTLTGLKPKTKYVYHCGSDLGWSDEFWFYTVDPSPSYVAKLAVYGDMGNVNAQSLPRLQKETQDHEYDAILHVGDFAYDMHWDDGRVGDQFMNQIQPIAAYLPYMVCVGNHEGAYNFSHYRSRFSMPNSNDNLYYSFTIGPVRFIAISTEVYYFLNYGMKQVVTQYEWFDKELAKAASPENRKTHPWIVVFGHRPMYCSNNDDDDCTQSWALTRTGFFGAFAIEPLLYKYGVDVAIWAHEHSYERLWPVYNFTVHNGSTEHPYVNPKAPVHIVTGSAGCRERVDNFIDNNAWSAFRNSDYGYTVMHLLNETHLRFQQKSDDKNGVFVDDFYVVKDKHESFLK</sequence>
<dbReference type="PANTHER" id="PTHR45867">
    <property type="entry name" value="PURPLE ACID PHOSPHATASE"/>
    <property type="match status" value="1"/>
</dbReference>
<dbReference type="EMBL" id="HBUF01328615">
    <property type="protein sequence ID" value="CAG6696434.1"/>
    <property type="molecule type" value="Transcribed_RNA"/>
</dbReference>
<keyword evidence="2" id="KW-0325">Glycoprotein</keyword>
<dbReference type="GO" id="GO:0046872">
    <property type="term" value="F:metal ion binding"/>
    <property type="evidence" value="ECO:0007669"/>
    <property type="project" value="InterPro"/>
</dbReference>
<dbReference type="SUPFAM" id="SSF56300">
    <property type="entry name" value="Metallo-dependent phosphatases"/>
    <property type="match status" value="1"/>
</dbReference>
<name>A0A8D8TYZ4_9HEMI</name>
<dbReference type="EMBL" id="HBUF01344771">
    <property type="protein sequence ID" value="CAG6708102.1"/>
    <property type="molecule type" value="Transcribed_RNA"/>
</dbReference>
<feature type="domain" description="Purple acid phosphatase N-terminal" evidence="6">
    <location>
        <begin position="33"/>
        <end position="126"/>
    </location>
</feature>
<dbReference type="Gene3D" id="3.60.21.10">
    <property type="match status" value="1"/>
</dbReference>
<evidence type="ECO:0000259" key="5">
    <source>
        <dbReference type="Pfam" id="PF14008"/>
    </source>
</evidence>
<dbReference type="InterPro" id="IPR029052">
    <property type="entry name" value="Metallo-depent_PP-like"/>
</dbReference>
<keyword evidence="1 3" id="KW-0732">Signal</keyword>
<dbReference type="Pfam" id="PF00149">
    <property type="entry name" value="Metallophos"/>
    <property type="match status" value="1"/>
</dbReference>
<dbReference type="CDD" id="cd00839">
    <property type="entry name" value="MPP_PAPs"/>
    <property type="match status" value="1"/>
</dbReference>
<dbReference type="Pfam" id="PF16656">
    <property type="entry name" value="Pur_ac_phosph_N"/>
    <property type="match status" value="1"/>
</dbReference>
<dbReference type="Pfam" id="PF14008">
    <property type="entry name" value="Metallophos_C"/>
    <property type="match status" value="1"/>
</dbReference>
<evidence type="ECO:0000313" key="7">
    <source>
        <dbReference type="EMBL" id="CAG6696428.1"/>
    </source>
</evidence>
<dbReference type="EMBL" id="HBUF01328610">
    <property type="protein sequence ID" value="CAG6696420.1"/>
    <property type="molecule type" value="Transcribed_RNA"/>
</dbReference>
<comment type="similarity">
    <text evidence="3">Belongs to the metallophosphoesterase superfamily. Purple acid phosphatase family.</text>
</comment>
<dbReference type="InterPro" id="IPR025733">
    <property type="entry name" value="PAPs_C"/>
</dbReference>
<dbReference type="Gene3D" id="2.60.40.380">
    <property type="entry name" value="Purple acid phosphatase-like, N-terminal"/>
    <property type="match status" value="1"/>
</dbReference>
<comment type="catalytic activity">
    <reaction evidence="3">
        <text>a phosphate monoester + H2O = an alcohol + phosphate</text>
        <dbReference type="Rhea" id="RHEA:15017"/>
        <dbReference type="ChEBI" id="CHEBI:15377"/>
        <dbReference type="ChEBI" id="CHEBI:30879"/>
        <dbReference type="ChEBI" id="CHEBI:43474"/>
        <dbReference type="ChEBI" id="CHEBI:67140"/>
        <dbReference type="EC" id="3.1.3.2"/>
    </reaction>
</comment>
<dbReference type="EMBL" id="HBUF01328613">
    <property type="protein sequence ID" value="CAG6696428.1"/>
    <property type="molecule type" value="Transcribed_RNA"/>
</dbReference>
<dbReference type="EMBL" id="HBUF01328612">
    <property type="protein sequence ID" value="CAG6696424.1"/>
    <property type="molecule type" value="Transcribed_RNA"/>
</dbReference>
<accession>A0A8D8TYZ4</accession>
<dbReference type="AlphaFoldDB" id="A0A8D8TYZ4"/>
<feature type="signal peptide" evidence="3">
    <location>
        <begin position="1"/>
        <end position="20"/>
    </location>
</feature>
<dbReference type="InterPro" id="IPR015914">
    <property type="entry name" value="PAPs_N"/>
</dbReference>
<evidence type="ECO:0000259" key="6">
    <source>
        <dbReference type="Pfam" id="PF16656"/>
    </source>
</evidence>
<evidence type="ECO:0000256" key="2">
    <source>
        <dbReference type="ARBA" id="ARBA00023180"/>
    </source>
</evidence>
<dbReference type="InterPro" id="IPR041792">
    <property type="entry name" value="MPP_PAP"/>
</dbReference>
<dbReference type="GO" id="GO:0003993">
    <property type="term" value="F:acid phosphatase activity"/>
    <property type="evidence" value="ECO:0007669"/>
    <property type="project" value="UniProtKB-EC"/>
</dbReference>
<organism evidence="7">
    <name type="scientific">Cacopsylla melanoneura</name>
    <dbReference type="NCBI Taxonomy" id="428564"/>
    <lineage>
        <taxon>Eukaryota</taxon>
        <taxon>Metazoa</taxon>
        <taxon>Ecdysozoa</taxon>
        <taxon>Arthropoda</taxon>
        <taxon>Hexapoda</taxon>
        <taxon>Insecta</taxon>
        <taxon>Pterygota</taxon>
        <taxon>Neoptera</taxon>
        <taxon>Paraneoptera</taxon>
        <taxon>Hemiptera</taxon>
        <taxon>Sternorrhyncha</taxon>
        <taxon>Psylloidea</taxon>
        <taxon>Psyllidae</taxon>
        <taxon>Psyllinae</taxon>
        <taxon>Cacopsylla</taxon>
    </lineage>
</organism>
<dbReference type="InterPro" id="IPR003961">
    <property type="entry name" value="FN3_dom"/>
</dbReference>
<proteinExistence type="inferred from homology"/>